<dbReference type="InterPro" id="IPR004522">
    <property type="entry name" value="Asn-tRNA-ligase"/>
</dbReference>
<dbReference type="PANTHER" id="PTHR22594:SF34">
    <property type="entry name" value="ASPARAGINE--TRNA LIGASE, MITOCHONDRIAL-RELATED"/>
    <property type="match status" value="1"/>
</dbReference>
<organism evidence="9">
    <name type="scientific">Chromera velia CCMP2878</name>
    <dbReference type="NCBI Taxonomy" id="1169474"/>
    <lineage>
        <taxon>Eukaryota</taxon>
        <taxon>Sar</taxon>
        <taxon>Alveolata</taxon>
        <taxon>Colpodellida</taxon>
        <taxon>Chromeraceae</taxon>
        <taxon>Chromera</taxon>
    </lineage>
</organism>
<accession>A0A0G4GVD5</accession>
<dbReference type="VEuPathDB" id="CryptoDB:Cvel_23534"/>
<evidence type="ECO:0000256" key="4">
    <source>
        <dbReference type="ARBA" id="ARBA00022741"/>
    </source>
</evidence>
<dbReference type="GO" id="GO:0004816">
    <property type="term" value="F:asparagine-tRNA ligase activity"/>
    <property type="evidence" value="ECO:0007669"/>
    <property type="project" value="UniProtKB-EC"/>
</dbReference>
<keyword evidence="5" id="KW-0067">ATP-binding</keyword>
<evidence type="ECO:0000256" key="1">
    <source>
        <dbReference type="ARBA" id="ARBA00008226"/>
    </source>
</evidence>
<dbReference type="GO" id="GO:0005739">
    <property type="term" value="C:mitochondrion"/>
    <property type="evidence" value="ECO:0007669"/>
    <property type="project" value="TreeGrafter"/>
</dbReference>
<protein>
    <recommendedName>
        <fullName evidence="2">asparagine--tRNA ligase</fullName>
        <ecNumber evidence="2">6.1.1.22</ecNumber>
    </recommendedName>
</protein>
<dbReference type="Pfam" id="PF00152">
    <property type="entry name" value="tRNA-synt_2"/>
    <property type="match status" value="1"/>
</dbReference>
<dbReference type="InterPro" id="IPR004364">
    <property type="entry name" value="Aa-tRNA-synt_II"/>
</dbReference>
<name>A0A0G4GVD5_9ALVE</name>
<keyword evidence="4" id="KW-0547">Nucleotide-binding</keyword>
<dbReference type="GO" id="GO:0006421">
    <property type="term" value="P:asparaginyl-tRNA aminoacylation"/>
    <property type="evidence" value="ECO:0007669"/>
    <property type="project" value="InterPro"/>
</dbReference>
<dbReference type="GO" id="GO:0005524">
    <property type="term" value="F:ATP binding"/>
    <property type="evidence" value="ECO:0007669"/>
    <property type="project" value="UniProtKB-KW"/>
</dbReference>
<dbReference type="CDD" id="cd00776">
    <property type="entry name" value="AsxRS_core"/>
    <property type="match status" value="1"/>
</dbReference>
<evidence type="ECO:0000256" key="3">
    <source>
        <dbReference type="ARBA" id="ARBA00022598"/>
    </source>
</evidence>
<evidence type="ECO:0000256" key="5">
    <source>
        <dbReference type="ARBA" id="ARBA00022840"/>
    </source>
</evidence>
<proteinExistence type="inferred from homology"/>
<dbReference type="AlphaFoldDB" id="A0A0G4GVD5"/>
<dbReference type="InterPro" id="IPR045864">
    <property type="entry name" value="aa-tRNA-synth_II/BPL/LPL"/>
</dbReference>
<dbReference type="PRINTS" id="PR01042">
    <property type="entry name" value="TRNASYNTHASP"/>
</dbReference>
<evidence type="ECO:0000256" key="7">
    <source>
        <dbReference type="ARBA" id="ARBA00023146"/>
    </source>
</evidence>
<evidence type="ECO:0000256" key="6">
    <source>
        <dbReference type="ARBA" id="ARBA00022917"/>
    </source>
</evidence>
<comment type="similarity">
    <text evidence="1">Belongs to the class-II aminoacyl-tRNA synthetase family.</text>
</comment>
<dbReference type="NCBIfam" id="TIGR00457">
    <property type="entry name" value="asnS"/>
    <property type="match status" value="1"/>
</dbReference>
<sequence>MAMATHRFFQDRGFLYVHTPILTANDCEGAGEMFQVTTLLPPVDEKSSEKPLPVDEKTGLVDYSKDFFHKPAFLTVSGQLAVENYCCALSDVYTFGPTFRAEKSYTRRHLAEFWMIEPELAFADLNDDMDCAEAYLKFCVQYALDNCKRDLEFFDLRVENGLIQRLQDLVSKPFARVPYTEAVEMLMPHAANFEDTNIHWGMDMGSEHERFLTETLLKQPAFVYNYPKEIKAFYMRRNEDGKTVAAMDLLVPKIGEVIGGSQREERLEELDKAIEEKGLEKEAYWWYRDLRRFGTVPHSGFGLGFERLLMLISGVENIKDVIPFPRSTGSAEF</sequence>
<keyword evidence="7" id="KW-0030">Aminoacyl-tRNA synthetase</keyword>
<dbReference type="PROSITE" id="PS50862">
    <property type="entry name" value="AA_TRNA_LIGASE_II"/>
    <property type="match status" value="1"/>
</dbReference>
<dbReference type="EMBL" id="CDMZ01001587">
    <property type="protein sequence ID" value="CEM34811.1"/>
    <property type="molecule type" value="Genomic_DNA"/>
</dbReference>
<dbReference type="InterPro" id="IPR002312">
    <property type="entry name" value="Asp/Asn-tRNA-synth_IIb"/>
</dbReference>
<feature type="domain" description="Aminoacyl-transfer RNA synthetases class-II family profile" evidence="8">
    <location>
        <begin position="1"/>
        <end position="323"/>
    </location>
</feature>
<evidence type="ECO:0000259" key="8">
    <source>
        <dbReference type="PROSITE" id="PS50862"/>
    </source>
</evidence>
<dbReference type="EC" id="6.1.1.22" evidence="2"/>
<gene>
    <name evidence="9" type="ORF">Cvel_23534</name>
</gene>
<dbReference type="SUPFAM" id="SSF55681">
    <property type="entry name" value="Class II aaRS and biotin synthetases"/>
    <property type="match status" value="1"/>
</dbReference>
<keyword evidence="3" id="KW-0436">Ligase</keyword>
<keyword evidence="6" id="KW-0648">Protein biosynthesis</keyword>
<dbReference type="InterPro" id="IPR006195">
    <property type="entry name" value="aa-tRNA-synth_II"/>
</dbReference>
<dbReference type="PhylomeDB" id="A0A0G4GVD5"/>
<evidence type="ECO:0000313" key="9">
    <source>
        <dbReference type="EMBL" id="CEM34811.1"/>
    </source>
</evidence>
<dbReference type="FunFam" id="3.30.930.10:FF:000016">
    <property type="entry name" value="Asparagine--tRNA ligase"/>
    <property type="match status" value="1"/>
</dbReference>
<evidence type="ECO:0000256" key="2">
    <source>
        <dbReference type="ARBA" id="ARBA00012816"/>
    </source>
</evidence>
<dbReference type="NCBIfam" id="NF003037">
    <property type="entry name" value="PRK03932.1"/>
    <property type="match status" value="1"/>
</dbReference>
<reference evidence="9" key="1">
    <citation type="submission" date="2014-11" db="EMBL/GenBank/DDBJ databases">
        <authorList>
            <person name="Otto D Thomas"/>
            <person name="Naeem Raeece"/>
        </authorList>
    </citation>
    <scope>NUCLEOTIDE SEQUENCE</scope>
</reference>
<dbReference type="PANTHER" id="PTHR22594">
    <property type="entry name" value="ASPARTYL/LYSYL-TRNA SYNTHETASE"/>
    <property type="match status" value="1"/>
</dbReference>
<dbReference type="Gene3D" id="3.30.930.10">
    <property type="entry name" value="Bira Bifunctional Protein, Domain 2"/>
    <property type="match status" value="1"/>
</dbReference>